<evidence type="ECO:0000256" key="3">
    <source>
        <dbReference type="ARBA" id="ARBA00022475"/>
    </source>
</evidence>
<dbReference type="Gene3D" id="3.10.580.10">
    <property type="entry name" value="CBS-domain"/>
    <property type="match status" value="1"/>
</dbReference>
<evidence type="ECO:0000256" key="5">
    <source>
        <dbReference type="ARBA" id="ARBA00023122"/>
    </source>
</evidence>
<feature type="transmembrane region" description="Helical" evidence="6">
    <location>
        <begin position="131"/>
        <end position="149"/>
    </location>
</feature>
<comment type="subcellular location">
    <subcellularLocation>
        <location evidence="1">Cell membrane</location>
        <topology evidence="1">Multi-pass membrane protein</topology>
    </subcellularLocation>
</comment>
<evidence type="ECO:0000313" key="8">
    <source>
        <dbReference type="EMBL" id="SVC78270.1"/>
    </source>
</evidence>
<dbReference type="AlphaFoldDB" id="A0A382PZS9"/>
<dbReference type="InterPro" id="IPR046342">
    <property type="entry name" value="CBS_dom_sf"/>
</dbReference>
<evidence type="ECO:0000256" key="6">
    <source>
        <dbReference type="SAM" id="Phobius"/>
    </source>
</evidence>
<dbReference type="PANTHER" id="PTHR22777:SF32">
    <property type="entry name" value="UPF0053 INNER MEMBRANE PROTEIN YFJD"/>
    <property type="match status" value="1"/>
</dbReference>
<keyword evidence="6" id="KW-0472">Membrane</keyword>
<evidence type="ECO:0000256" key="4">
    <source>
        <dbReference type="ARBA" id="ARBA00022737"/>
    </source>
</evidence>
<keyword evidence="4" id="KW-0677">Repeat</keyword>
<protein>
    <recommendedName>
        <fullName evidence="7">CNNM transmembrane domain-containing protein</fullName>
    </recommendedName>
</protein>
<keyword evidence="5" id="KW-0129">CBS domain</keyword>
<feature type="transmembrane region" description="Helical" evidence="6">
    <location>
        <begin position="61"/>
        <end position="85"/>
    </location>
</feature>
<comment type="similarity">
    <text evidence="2">Belongs to the UPF0053 family.</text>
</comment>
<dbReference type="EMBL" id="UINC01110634">
    <property type="protein sequence ID" value="SVC78270.1"/>
    <property type="molecule type" value="Genomic_DNA"/>
</dbReference>
<evidence type="ECO:0000259" key="7">
    <source>
        <dbReference type="PROSITE" id="PS51846"/>
    </source>
</evidence>
<organism evidence="8">
    <name type="scientific">marine metagenome</name>
    <dbReference type="NCBI Taxonomy" id="408172"/>
    <lineage>
        <taxon>unclassified sequences</taxon>
        <taxon>metagenomes</taxon>
        <taxon>ecological metagenomes</taxon>
    </lineage>
</organism>
<feature type="domain" description="CNNM transmembrane" evidence="7">
    <location>
        <begin position="1"/>
        <end position="189"/>
    </location>
</feature>
<dbReference type="GO" id="GO:0005886">
    <property type="term" value="C:plasma membrane"/>
    <property type="evidence" value="ECO:0007669"/>
    <property type="project" value="UniProtKB-SubCell"/>
</dbReference>
<gene>
    <name evidence="8" type="ORF">METZ01_LOCUS331124</name>
</gene>
<reference evidence="8" key="1">
    <citation type="submission" date="2018-05" db="EMBL/GenBank/DDBJ databases">
        <authorList>
            <person name="Lanie J.A."/>
            <person name="Ng W.-L."/>
            <person name="Kazmierczak K.M."/>
            <person name="Andrzejewski T.M."/>
            <person name="Davidsen T.M."/>
            <person name="Wayne K.J."/>
            <person name="Tettelin H."/>
            <person name="Glass J.I."/>
            <person name="Rusch D."/>
            <person name="Podicherti R."/>
            <person name="Tsui H.-C.T."/>
            <person name="Winkler M.E."/>
        </authorList>
    </citation>
    <scope>NUCLEOTIDE SEQUENCE</scope>
</reference>
<proteinExistence type="inferred from homology"/>
<dbReference type="PROSITE" id="PS51846">
    <property type="entry name" value="CNNM"/>
    <property type="match status" value="1"/>
</dbReference>
<evidence type="ECO:0000256" key="2">
    <source>
        <dbReference type="ARBA" id="ARBA00006337"/>
    </source>
</evidence>
<name>A0A382PZS9_9ZZZZ</name>
<keyword evidence="3" id="KW-1003">Cell membrane</keyword>
<sequence>MTFLNLLLLIVIILLILVSGFLSGSETAITATSKARIISKIKKGNQKAKYVKMIIDDKDSIISSLLLSNNLVNILASSLATAFFYDLFGLTGIFYATLLMTFLLVIFAEVLPKTYSLNKPTRTTLIIAPTIYYLNKMLLPFVFLINKTVNLIIRNKDQKDLTVSDEQSEEELQGVIDLYQTSNPDSEHEKEMLQSILKLNDTIVEEVFTHRKNIYSIDINLNLDEIIKKINLSKFTRIP</sequence>
<dbReference type="PANTHER" id="PTHR22777">
    <property type="entry name" value="HEMOLYSIN-RELATED"/>
    <property type="match status" value="1"/>
</dbReference>
<keyword evidence="6" id="KW-0812">Transmembrane</keyword>
<dbReference type="Pfam" id="PF01595">
    <property type="entry name" value="CNNM"/>
    <property type="match status" value="1"/>
</dbReference>
<accession>A0A382PZS9</accession>
<evidence type="ECO:0000256" key="1">
    <source>
        <dbReference type="ARBA" id="ARBA00004651"/>
    </source>
</evidence>
<keyword evidence="6" id="KW-1133">Transmembrane helix</keyword>
<dbReference type="InterPro" id="IPR002550">
    <property type="entry name" value="CNNM"/>
</dbReference>
<feature type="transmembrane region" description="Helical" evidence="6">
    <location>
        <begin position="92"/>
        <end position="111"/>
    </location>
</feature>
<feature type="non-terminal residue" evidence="8">
    <location>
        <position position="239"/>
    </location>
</feature>